<keyword evidence="4 10" id="KW-0812">Transmembrane</keyword>
<name>A0AA88KYJ1_ARTSF</name>
<evidence type="ECO:0000259" key="12">
    <source>
        <dbReference type="PROSITE" id="PS50262"/>
    </source>
</evidence>
<dbReference type="InterPro" id="IPR017452">
    <property type="entry name" value="GPCR_Rhodpsn_7TM"/>
</dbReference>
<reference evidence="13" key="1">
    <citation type="submission" date="2023-07" db="EMBL/GenBank/DDBJ databases">
        <title>Chromosome-level genome assembly of Artemia franciscana.</title>
        <authorList>
            <person name="Jo E."/>
        </authorList>
    </citation>
    <scope>NUCLEOTIDE SEQUENCE</scope>
    <source>
        <tissue evidence="13">Whole body</tissue>
    </source>
</reference>
<dbReference type="AlphaFoldDB" id="A0AA88KYJ1"/>
<dbReference type="SMART" id="SM01381">
    <property type="entry name" value="7TM_GPCR_Srsx"/>
    <property type="match status" value="1"/>
</dbReference>
<dbReference type="PANTHER" id="PTHR24228">
    <property type="entry name" value="B2 BRADYKININ RECEPTOR/ANGIOTENSIN II RECEPTOR"/>
    <property type="match status" value="1"/>
</dbReference>
<keyword evidence="5 11" id="KW-1133">Transmembrane helix</keyword>
<feature type="transmembrane region" description="Helical" evidence="11">
    <location>
        <begin position="743"/>
        <end position="769"/>
    </location>
</feature>
<feature type="transmembrane region" description="Helical" evidence="11">
    <location>
        <begin position="698"/>
        <end position="723"/>
    </location>
</feature>
<evidence type="ECO:0000256" key="1">
    <source>
        <dbReference type="ARBA" id="ARBA00004651"/>
    </source>
</evidence>
<evidence type="ECO:0000256" key="6">
    <source>
        <dbReference type="ARBA" id="ARBA00023040"/>
    </source>
</evidence>
<dbReference type="GO" id="GO:0004930">
    <property type="term" value="F:G protein-coupled receptor activity"/>
    <property type="evidence" value="ECO:0007669"/>
    <property type="project" value="UniProtKB-KW"/>
</dbReference>
<dbReference type="PANTHER" id="PTHR24228:SF63">
    <property type="entry name" value="G-PROTEIN COUPLED RECEPTOR MOODY"/>
    <property type="match status" value="1"/>
</dbReference>
<dbReference type="Pfam" id="PF00001">
    <property type="entry name" value="7tm_1"/>
    <property type="match status" value="1"/>
</dbReference>
<gene>
    <name evidence="13" type="ORF">QYM36_014747</name>
</gene>
<keyword evidence="14" id="KW-1185">Reference proteome</keyword>
<dbReference type="GO" id="GO:0005886">
    <property type="term" value="C:plasma membrane"/>
    <property type="evidence" value="ECO:0007669"/>
    <property type="project" value="UniProtKB-SubCell"/>
</dbReference>
<keyword evidence="9 10" id="KW-0807">Transducer</keyword>
<dbReference type="PROSITE" id="PS00237">
    <property type="entry name" value="G_PROTEIN_RECEP_F1_1"/>
    <property type="match status" value="1"/>
</dbReference>
<dbReference type="SUPFAM" id="SSF81321">
    <property type="entry name" value="Family A G protein-coupled receptor-like"/>
    <property type="match status" value="1"/>
</dbReference>
<feature type="transmembrane region" description="Helical" evidence="11">
    <location>
        <begin position="922"/>
        <end position="944"/>
    </location>
</feature>
<evidence type="ECO:0000256" key="8">
    <source>
        <dbReference type="ARBA" id="ARBA00023170"/>
    </source>
</evidence>
<evidence type="ECO:0000256" key="3">
    <source>
        <dbReference type="ARBA" id="ARBA00022475"/>
    </source>
</evidence>
<evidence type="ECO:0000256" key="11">
    <source>
        <dbReference type="SAM" id="Phobius"/>
    </source>
</evidence>
<dbReference type="Gene3D" id="1.20.1070.10">
    <property type="entry name" value="Rhodopsin 7-helix transmembrane proteins"/>
    <property type="match status" value="1"/>
</dbReference>
<evidence type="ECO:0000313" key="13">
    <source>
        <dbReference type="EMBL" id="KAK2706814.1"/>
    </source>
</evidence>
<dbReference type="InterPro" id="IPR000276">
    <property type="entry name" value="GPCR_Rhodpsn"/>
</dbReference>
<keyword evidence="3" id="KW-1003">Cell membrane</keyword>
<protein>
    <recommendedName>
        <fullName evidence="12">G-protein coupled receptors family 1 profile domain-containing protein</fullName>
    </recommendedName>
</protein>
<dbReference type="PRINTS" id="PR00237">
    <property type="entry name" value="GPCRRHODOPSN"/>
</dbReference>
<evidence type="ECO:0000256" key="4">
    <source>
        <dbReference type="ARBA" id="ARBA00022692"/>
    </source>
</evidence>
<accession>A0AA88KYJ1</accession>
<keyword evidence="7 11" id="KW-0472">Membrane</keyword>
<evidence type="ECO:0000256" key="9">
    <source>
        <dbReference type="ARBA" id="ARBA00023224"/>
    </source>
</evidence>
<evidence type="ECO:0000256" key="5">
    <source>
        <dbReference type="ARBA" id="ARBA00022989"/>
    </source>
</evidence>
<keyword evidence="6 10" id="KW-0297">G-protein coupled receptor</keyword>
<comment type="subcellular location">
    <subcellularLocation>
        <location evidence="1">Cell membrane</location>
        <topology evidence="1">Multi-pass membrane protein</topology>
    </subcellularLocation>
</comment>
<organism evidence="13 14">
    <name type="scientific">Artemia franciscana</name>
    <name type="common">Brine shrimp</name>
    <name type="synonym">Artemia sanfranciscana</name>
    <dbReference type="NCBI Taxonomy" id="6661"/>
    <lineage>
        <taxon>Eukaryota</taxon>
        <taxon>Metazoa</taxon>
        <taxon>Ecdysozoa</taxon>
        <taxon>Arthropoda</taxon>
        <taxon>Crustacea</taxon>
        <taxon>Branchiopoda</taxon>
        <taxon>Anostraca</taxon>
        <taxon>Artemiidae</taxon>
        <taxon>Artemia</taxon>
    </lineage>
</organism>
<feature type="transmembrane region" description="Helical" evidence="11">
    <location>
        <begin position="892"/>
        <end position="910"/>
    </location>
</feature>
<feature type="transmembrane region" description="Helical" evidence="11">
    <location>
        <begin position="829"/>
        <end position="854"/>
    </location>
</feature>
<dbReference type="EMBL" id="JAVRJZ010000019">
    <property type="protein sequence ID" value="KAK2706814.1"/>
    <property type="molecule type" value="Genomic_DNA"/>
</dbReference>
<feature type="transmembrane region" description="Helical" evidence="11">
    <location>
        <begin position="663"/>
        <end position="686"/>
    </location>
</feature>
<evidence type="ECO:0000256" key="7">
    <source>
        <dbReference type="ARBA" id="ARBA00023136"/>
    </source>
</evidence>
<evidence type="ECO:0000256" key="10">
    <source>
        <dbReference type="RuleBase" id="RU000688"/>
    </source>
</evidence>
<dbReference type="PROSITE" id="PS50262">
    <property type="entry name" value="G_PROTEIN_RECEP_F1_2"/>
    <property type="match status" value="1"/>
</dbReference>
<feature type="transmembrane region" description="Helical" evidence="11">
    <location>
        <begin position="781"/>
        <end position="801"/>
    </location>
</feature>
<evidence type="ECO:0000256" key="2">
    <source>
        <dbReference type="ARBA" id="ARBA00010663"/>
    </source>
</evidence>
<proteinExistence type="inferred from homology"/>
<dbReference type="Proteomes" id="UP001187531">
    <property type="component" value="Unassembled WGS sequence"/>
</dbReference>
<comment type="similarity">
    <text evidence="2 10">Belongs to the G-protein coupled receptor 1 family.</text>
</comment>
<evidence type="ECO:0000313" key="14">
    <source>
        <dbReference type="Proteomes" id="UP001187531"/>
    </source>
</evidence>
<feature type="domain" description="G-protein coupled receptors family 1 profile" evidence="12">
    <location>
        <begin position="678"/>
        <end position="941"/>
    </location>
</feature>
<comment type="caution">
    <text evidence="13">The sequence shown here is derived from an EMBL/GenBank/DDBJ whole genome shotgun (WGS) entry which is preliminary data.</text>
</comment>
<keyword evidence="8 10" id="KW-0675">Receptor</keyword>
<sequence>MPYPLTFATFESVSEFFASFIILFCLVQSSVNKELINNSTDDLIIVFERDSTFLSNNTIKEVIISTTPLTEVTLIKPNLTVKLEAGHEASNIEGARINNPSSSKKYNRNGIYNTDTTGLIARFGKTSAFKDHQLQDKGDSDLQNDNMYVNINTDVSTPDAVVINSTDLVNDLNLNPDDSPIVSLVTLEKIQSNNTDTMYILDPPTEISGIDNKHNEDSLFKTPLLNTSVDLSASSNAMFDPDMISMFRSNGPQFKNDNFSINFNERKLKTTKEAEISSKFNEDSTTKELLLNNSSHLSTIPNTMLGLDKDSTLQSSSTNTDTTALISLFGKGTAFKDHQLRDKGDSDQQNNTIDTNINEDVAPSYVMETNSTDFVNNLDLNPDDNCISSIFTQEIQSNNTNTMSILDPHSEISGSNSKYNEDSMFEAPFLNTSLHFSTSLDTMFDSNMTSMFRSNGPQFKNDSFSVDFNEENTHKAEISSKFTEDSTTKEPLLNNSSYLSTIPNTMLEPDKYSTFQSGGPQLMNDRSNIELNETVFESTPKAGTVIKYSEDSTLEPPLLNTSLYSSTVLKTMHDNDKRFTLQQDGFRLINESFGMELTEPSFKDIIYVTKTGLGGINSKSENDSRISTIWSGTIQAAEIEPEEDGSLYNGRLIDRANRTLTTFAGSICVIIIFLSIFGNILTLYAILQTPKLQKVASFFISSLCVSDMLYSTLAMPFFTTRFLSSGSEDMTARGPLCILVPFIQYYCLGVSLLSISFISVNRFIIVAFFRWYAQIYTRKNGVIMILCIWFTSFCFCLPTLVGKWGRFGLDSNMHYCSIVPDENNRSSKAALITAGFLVPCITIVVSYGGIFLVVHRSENRMRSHRKSAPALIPDSGEHHLGLSQAELKVTKMVLAVFLSFLACYLPNNIVKVIDEKAEFANLHVISSVLLYCSCCINPFIYPCINQDYRRSYSKMLGSATCFKGRKRNLPASNTRNGMTTTRNGFFTSVC</sequence>